<feature type="region of interest" description="Disordered" evidence="1">
    <location>
        <begin position="51"/>
        <end position="72"/>
    </location>
</feature>
<dbReference type="EMBL" id="CAEZYR010000150">
    <property type="protein sequence ID" value="CAB4766841.1"/>
    <property type="molecule type" value="Genomic_DNA"/>
</dbReference>
<feature type="compositionally biased region" description="Low complexity" evidence="1">
    <location>
        <begin position="58"/>
        <end position="72"/>
    </location>
</feature>
<evidence type="ECO:0000256" key="1">
    <source>
        <dbReference type="SAM" id="MobiDB-lite"/>
    </source>
</evidence>
<proteinExistence type="predicted"/>
<reference evidence="2" key="1">
    <citation type="submission" date="2020-05" db="EMBL/GenBank/DDBJ databases">
        <authorList>
            <person name="Chiriac C."/>
            <person name="Salcher M."/>
            <person name="Ghai R."/>
            <person name="Kavagutti S V."/>
        </authorList>
    </citation>
    <scope>NUCLEOTIDE SEQUENCE</scope>
</reference>
<accession>A0A6J6V3Z2</accession>
<evidence type="ECO:0000313" key="2">
    <source>
        <dbReference type="EMBL" id="CAB4766841.1"/>
    </source>
</evidence>
<dbReference type="AlphaFoldDB" id="A0A6J6V3Z2"/>
<gene>
    <name evidence="2" type="ORF">UFOPK2754_02848</name>
</gene>
<organism evidence="2">
    <name type="scientific">freshwater metagenome</name>
    <dbReference type="NCBI Taxonomy" id="449393"/>
    <lineage>
        <taxon>unclassified sequences</taxon>
        <taxon>metagenomes</taxon>
        <taxon>ecological metagenomes</taxon>
    </lineage>
</organism>
<protein>
    <submittedName>
        <fullName evidence="2">Unannotated protein</fullName>
    </submittedName>
</protein>
<sequence>MTKVPFSVIIGKSPMKTVCSLISPVAAFMKRARTKIGAEKVMSFSLHSSTVNLGGGRRSSSSGSNSSSSWSVSVKSLIGLMSRKVSAMPC</sequence>
<name>A0A6J6V3Z2_9ZZZZ</name>